<evidence type="ECO:0000259" key="3">
    <source>
        <dbReference type="PROSITE" id="PS51841"/>
    </source>
</evidence>
<protein>
    <recommendedName>
        <fullName evidence="3">LTD domain-containing protein</fullName>
    </recommendedName>
</protein>
<evidence type="ECO:0000256" key="2">
    <source>
        <dbReference type="ARBA" id="ARBA00022737"/>
    </source>
</evidence>
<gene>
    <name evidence="4" type="ORF">FPOEFMDM_00049</name>
    <name evidence="5" type="ORF">MNNOGLJF_00050</name>
</gene>
<dbReference type="PROSITE" id="PS51841">
    <property type="entry name" value="LTD"/>
    <property type="match status" value="1"/>
</dbReference>
<sequence>MQKRGRFYSGERGRRIKIITAFIALLILVAIAAIPPVLPLDSGGGSDITEANPSLAGVWINKTDTPFKSGHGEAVVGTDDYIYVARCWSNISASLFYRYNPDNDSWAEITGLQKGAFRTGTALAWDHKNYIYAMLGARYEEDTDRRFFYRYNISNDTWDPPLNNTPYPQGAGDAITWCNYDNHRYIYAMMGKSTENYGGIHYGYLARYDPDSDKWENLTFNPNWSCTDDGASLVWTGGNYLYALQGEVGEYKNKPHKPITNFSRYNISNNSNGTWEDMRPVPEIEGVGDGGSLLWIGNWLNEYSDYIFALGGGSGVEGEAPGYNFYAYNISNNSWENLTSIPCPIGEWVGNRLGFANGHIYYWQGAPAKPPEKWICGGDAFFMFDIDTAPTGSITVTSSPSGAGISFDGTPINAITPYTITDVEPGYHTIELSLDSYEDWSTSVPVTAGETSYVNATLTIPPPEAMIVINEIEANPPGKDAGNEWVELYNPASEDVDLTSWTLKTTHGRIGKVTCSGIIDANGYRVFESSIQWLDNEGDSVILRDKGGAKIDEVAFTDTKNDDRTWQRCPNGIDTDSYLDWEFRPSTKEYSNKCS</sequence>
<dbReference type="SUPFAM" id="SSF74853">
    <property type="entry name" value="Lamin A/C globular tail domain"/>
    <property type="match status" value="1"/>
</dbReference>
<dbReference type="InterPro" id="IPR013229">
    <property type="entry name" value="PEGA"/>
</dbReference>
<feature type="domain" description="LTD" evidence="3">
    <location>
        <begin position="452"/>
        <end position="558"/>
    </location>
</feature>
<dbReference type="AlphaFoldDB" id="A0A7G9Z4F2"/>
<dbReference type="GO" id="GO:0030246">
    <property type="term" value="F:carbohydrate binding"/>
    <property type="evidence" value="ECO:0007669"/>
    <property type="project" value="InterPro"/>
</dbReference>
<dbReference type="SUPFAM" id="SSF117281">
    <property type="entry name" value="Kelch motif"/>
    <property type="match status" value="1"/>
</dbReference>
<evidence type="ECO:0000256" key="1">
    <source>
        <dbReference type="ARBA" id="ARBA00022441"/>
    </source>
</evidence>
<dbReference type="Pfam" id="PF00932">
    <property type="entry name" value="LTD"/>
    <property type="match status" value="1"/>
</dbReference>
<reference evidence="5" key="1">
    <citation type="submission" date="2020-06" db="EMBL/GenBank/DDBJ databases">
        <title>Unique genomic features of the anaerobic methanotrophic archaea.</title>
        <authorList>
            <person name="Chadwick G.L."/>
            <person name="Skennerton C.T."/>
            <person name="Laso-Perez R."/>
            <person name="Leu A.O."/>
            <person name="Speth D.R."/>
            <person name="Yu H."/>
            <person name="Morgan-Lang C."/>
            <person name="Hatzenpichler R."/>
            <person name="Goudeau D."/>
            <person name="Malmstrom R."/>
            <person name="Brazelton W.J."/>
            <person name="Woyke T."/>
            <person name="Hallam S.J."/>
            <person name="Tyson G.W."/>
            <person name="Wegener G."/>
            <person name="Boetius A."/>
            <person name="Orphan V."/>
        </authorList>
    </citation>
    <scope>NUCLEOTIDE SEQUENCE</scope>
</reference>
<proteinExistence type="predicted"/>
<organism evidence="5">
    <name type="scientific">Candidatus Methanophaga sp. ANME-1 ERB7</name>
    <dbReference type="NCBI Taxonomy" id="2759913"/>
    <lineage>
        <taxon>Archaea</taxon>
        <taxon>Methanobacteriati</taxon>
        <taxon>Methanobacteriota</taxon>
        <taxon>Stenosarchaea group</taxon>
        <taxon>Methanomicrobia</taxon>
        <taxon>Candidatus Methanophagales</taxon>
        <taxon>Candidatus Methanophagaceae</taxon>
        <taxon>Candidatus Methanophaga</taxon>
    </lineage>
</organism>
<dbReference type="PANTHER" id="PTHR45632">
    <property type="entry name" value="LD33804P"/>
    <property type="match status" value="1"/>
</dbReference>
<keyword evidence="2" id="KW-0677">Repeat</keyword>
<dbReference type="InterPro" id="IPR013784">
    <property type="entry name" value="Carb-bd-like_fold"/>
</dbReference>
<dbReference type="EMBL" id="MT631603">
    <property type="protein sequence ID" value="QNO55136.1"/>
    <property type="molecule type" value="Genomic_DNA"/>
</dbReference>
<evidence type="ECO:0000313" key="4">
    <source>
        <dbReference type="EMBL" id="QNO55064.1"/>
    </source>
</evidence>
<dbReference type="SUPFAM" id="SSF49452">
    <property type="entry name" value="Starch-binding domain-like"/>
    <property type="match status" value="1"/>
</dbReference>
<dbReference type="Pfam" id="PF08308">
    <property type="entry name" value="PEGA"/>
    <property type="match status" value="1"/>
</dbReference>
<dbReference type="InterPro" id="IPR036415">
    <property type="entry name" value="Lamin_tail_dom_sf"/>
</dbReference>
<dbReference type="EMBL" id="MT631601">
    <property type="protein sequence ID" value="QNO55064.1"/>
    <property type="molecule type" value="Genomic_DNA"/>
</dbReference>
<name>A0A7G9Z4F2_9EURY</name>
<dbReference type="Gene3D" id="2.120.10.80">
    <property type="entry name" value="Kelch-type beta propeller"/>
    <property type="match status" value="2"/>
</dbReference>
<evidence type="ECO:0000313" key="5">
    <source>
        <dbReference type="EMBL" id="QNO55136.1"/>
    </source>
</evidence>
<dbReference type="PANTHER" id="PTHR45632:SF3">
    <property type="entry name" value="KELCH-LIKE PROTEIN 32"/>
    <property type="match status" value="1"/>
</dbReference>
<dbReference type="InterPro" id="IPR001322">
    <property type="entry name" value="Lamin_tail_dom"/>
</dbReference>
<dbReference type="InterPro" id="IPR015915">
    <property type="entry name" value="Kelch-typ_b-propeller"/>
</dbReference>
<keyword evidence="1" id="KW-0880">Kelch repeat</keyword>
<accession>A0A7G9Z4F2</accession>